<feature type="domain" description="Inner centromere protein ARK-binding" evidence="8">
    <location>
        <begin position="86"/>
        <end position="142"/>
    </location>
</feature>
<evidence type="ECO:0000313" key="9">
    <source>
        <dbReference type="EMBL" id="KFD46293.1"/>
    </source>
</evidence>
<evidence type="ECO:0000256" key="3">
    <source>
        <dbReference type="ARBA" id="ARBA00010042"/>
    </source>
</evidence>
<dbReference type="GO" id="GO:0005819">
    <property type="term" value="C:spindle"/>
    <property type="evidence" value="ECO:0007669"/>
    <property type="project" value="UniProtKB-SubCell"/>
</dbReference>
<dbReference type="EMBL" id="KL367600">
    <property type="protein sequence ID" value="KFD62208.1"/>
    <property type="molecule type" value="Genomic_DNA"/>
</dbReference>
<dbReference type="EMBL" id="KL363380">
    <property type="protein sequence ID" value="KFD46293.1"/>
    <property type="molecule type" value="Genomic_DNA"/>
</dbReference>
<gene>
    <name evidence="9" type="ORF">M513_12828</name>
    <name evidence="10" type="ORF">M514_12828</name>
</gene>
<name>A0A085LMU7_9BILA</name>
<protein>
    <recommendedName>
        <fullName evidence="8">Inner centromere protein ARK-binding domain-containing protein</fullName>
    </recommendedName>
</protein>
<evidence type="ECO:0000256" key="1">
    <source>
        <dbReference type="ARBA" id="ARBA00004123"/>
    </source>
</evidence>
<evidence type="ECO:0000313" key="10">
    <source>
        <dbReference type="EMBL" id="KFD62208.1"/>
    </source>
</evidence>
<feature type="compositionally biased region" description="Polar residues" evidence="7">
    <location>
        <begin position="64"/>
        <end position="75"/>
    </location>
</feature>
<dbReference type="Pfam" id="PF03941">
    <property type="entry name" value="INCENP_ARK-bind"/>
    <property type="match status" value="1"/>
</dbReference>
<dbReference type="InterPro" id="IPR005635">
    <property type="entry name" value="Inner_centromere_prot_ARK-bd"/>
</dbReference>
<keyword evidence="5" id="KW-0206">Cytoskeleton</keyword>
<keyword evidence="11" id="KW-1185">Reference proteome</keyword>
<keyword evidence="6" id="KW-0539">Nucleus</keyword>
<dbReference type="AlphaFoldDB" id="A0A085LMU7"/>
<comment type="subcellular location">
    <subcellularLocation>
        <location evidence="2">Cytoplasm</location>
        <location evidence="2">Cytoskeleton</location>
        <location evidence="2">Spindle</location>
    </subcellularLocation>
    <subcellularLocation>
        <location evidence="1">Nucleus</location>
    </subcellularLocation>
</comment>
<sequence>MIVGVFFLGQPVLPLRKLKPKHQPYVGTLELRPSRSKTGEGAFADERQESTRNIANKSGDLGSSAAQSTSTSLCSDSYEVTMRPLSSSEEDEEETRPSKAKKIPSWANGDKLETRHAFQLQNSNPEVIFAGACPPLKAKEVFGRREEIKRNSESAIWEAD</sequence>
<evidence type="ECO:0000256" key="5">
    <source>
        <dbReference type="ARBA" id="ARBA00023212"/>
    </source>
</evidence>
<comment type="similarity">
    <text evidence="3">Belongs to the INCENP family.</text>
</comment>
<organism evidence="9 11">
    <name type="scientific">Trichuris suis</name>
    <name type="common">pig whipworm</name>
    <dbReference type="NCBI Taxonomy" id="68888"/>
    <lineage>
        <taxon>Eukaryota</taxon>
        <taxon>Metazoa</taxon>
        <taxon>Ecdysozoa</taxon>
        <taxon>Nematoda</taxon>
        <taxon>Enoplea</taxon>
        <taxon>Dorylaimia</taxon>
        <taxon>Trichinellida</taxon>
        <taxon>Trichuridae</taxon>
        <taxon>Trichuris</taxon>
    </lineage>
</organism>
<evidence type="ECO:0000256" key="4">
    <source>
        <dbReference type="ARBA" id="ARBA00022490"/>
    </source>
</evidence>
<keyword evidence="4" id="KW-0963">Cytoplasm</keyword>
<dbReference type="Proteomes" id="UP000030758">
    <property type="component" value="Unassembled WGS sequence"/>
</dbReference>
<evidence type="ECO:0000256" key="6">
    <source>
        <dbReference type="ARBA" id="ARBA00023242"/>
    </source>
</evidence>
<evidence type="ECO:0000259" key="8">
    <source>
        <dbReference type="Pfam" id="PF03941"/>
    </source>
</evidence>
<evidence type="ECO:0000256" key="2">
    <source>
        <dbReference type="ARBA" id="ARBA00004186"/>
    </source>
</evidence>
<evidence type="ECO:0000256" key="7">
    <source>
        <dbReference type="SAM" id="MobiDB-lite"/>
    </source>
</evidence>
<feature type="region of interest" description="Disordered" evidence="7">
    <location>
        <begin position="26"/>
        <end position="108"/>
    </location>
</feature>
<evidence type="ECO:0000313" key="11">
    <source>
        <dbReference type="Proteomes" id="UP000030764"/>
    </source>
</evidence>
<dbReference type="GO" id="GO:0005634">
    <property type="term" value="C:nucleus"/>
    <property type="evidence" value="ECO:0007669"/>
    <property type="project" value="UniProtKB-SubCell"/>
</dbReference>
<accession>A0A085LMU7</accession>
<proteinExistence type="inferred from homology"/>
<dbReference type="Proteomes" id="UP000030764">
    <property type="component" value="Unassembled WGS sequence"/>
</dbReference>
<reference evidence="9 11" key="1">
    <citation type="journal article" date="2014" name="Nat. Genet.">
        <title>Genome and transcriptome of the porcine whipworm Trichuris suis.</title>
        <authorList>
            <person name="Jex A.R."/>
            <person name="Nejsum P."/>
            <person name="Schwarz E.M."/>
            <person name="Hu L."/>
            <person name="Young N.D."/>
            <person name="Hall R.S."/>
            <person name="Korhonen P.K."/>
            <person name="Liao S."/>
            <person name="Thamsborg S."/>
            <person name="Xia J."/>
            <person name="Xu P."/>
            <person name="Wang S."/>
            <person name="Scheerlinck J.P."/>
            <person name="Hofmann A."/>
            <person name="Sternberg P.W."/>
            <person name="Wang J."/>
            <person name="Gasser R.B."/>
        </authorList>
    </citation>
    <scope>NUCLEOTIDE SEQUENCE [LARGE SCALE GENOMIC DNA]</scope>
    <source>
        <strain evidence="10">DCEP-RM93F</strain>
        <strain evidence="9">DCEP-RM93M</strain>
    </source>
</reference>